<keyword evidence="1" id="KW-0812">Transmembrane</keyword>
<dbReference type="EMBL" id="CAJVPD010000251">
    <property type="protein sequence ID" value="CAG8399199.1"/>
    <property type="molecule type" value="Genomic_DNA"/>
</dbReference>
<reference evidence="2" key="1">
    <citation type="submission" date="2021-07" db="EMBL/GenBank/DDBJ databases">
        <authorList>
            <person name="Branca A.L. A."/>
        </authorList>
    </citation>
    <scope>NUCLEOTIDE SEQUENCE</scope>
</reference>
<dbReference type="OrthoDB" id="6770063at2759"/>
<feature type="transmembrane region" description="Helical" evidence="1">
    <location>
        <begin position="30"/>
        <end position="48"/>
    </location>
</feature>
<keyword evidence="1" id="KW-0472">Membrane</keyword>
<gene>
    <name evidence="2" type="ORF">PSALAMII_LOCUS7494</name>
</gene>
<organism evidence="2 3">
    <name type="scientific">Penicillium salamii</name>
    <dbReference type="NCBI Taxonomy" id="1612424"/>
    <lineage>
        <taxon>Eukaryota</taxon>
        <taxon>Fungi</taxon>
        <taxon>Dikarya</taxon>
        <taxon>Ascomycota</taxon>
        <taxon>Pezizomycotina</taxon>
        <taxon>Eurotiomycetes</taxon>
        <taxon>Eurotiomycetidae</taxon>
        <taxon>Eurotiales</taxon>
        <taxon>Aspergillaceae</taxon>
        <taxon>Penicillium</taxon>
    </lineage>
</organism>
<name>A0A9W4JKD4_9EURO</name>
<protein>
    <submittedName>
        <fullName evidence="2">Uncharacterized protein</fullName>
    </submittedName>
</protein>
<dbReference type="AlphaFoldDB" id="A0A9W4JKD4"/>
<accession>A0A9W4JKD4</accession>
<proteinExistence type="predicted"/>
<keyword evidence="1" id="KW-1133">Transmembrane helix</keyword>
<sequence>MNMASGVDSGARDEQRECIPRKFLENGATTLAALLMLGVIGYTYQVYYKKMVLDKIDHAFAGGFSSLEQAALAHHVISPNGNENYSELDASMFYVVRPEQHTVDAIVSGRVRGQYFLLFGEKGTGKTSMLLESMRKSNGHGVKIFEAHSDTEVFRLRLGKELDYEYHEDYIG</sequence>
<evidence type="ECO:0000313" key="2">
    <source>
        <dbReference type="EMBL" id="CAG8399199.1"/>
    </source>
</evidence>
<evidence type="ECO:0000313" key="3">
    <source>
        <dbReference type="Proteomes" id="UP001152592"/>
    </source>
</evidence>
<dbReference type="InterPro" id="IPR027417">
    <property type="entry name" value="P-loop_NTPase"/>
</dbReference>
<comment type="caution">
    <text evidence="2">The sequence shown here is derived from an EMBL/GenBank/DDBJ whole genome shotgun (WGS) entry which is preliminary data.</text>
</comment>
<dbReference type="Proteomes" id="UP001152592">
    <property type="component" value="Unassembled WGS sequence"/>
</dbReference>
<dbReference type="SUPFAM" id="SSF52540">
    <property type="entry name" value="P-loop containing nucleoside triphosphate hydrolases"/>
    <property type="match status" value="1"/>
</dbReference>
<evidence type="ECO:0000256" key="1">
    <source>
        <dbReference type="SAM" id="Phobius"/>
    </source>
</evidence>
<dbReference type="PANTHER" id="PTHR36168:SF4">
    <property type="entry name" value="ORC1-LIKE AAA ATPASE DOMAIN-CONTAINING PROTEIN"/>
    <property type="match status" value="1"/>
</dbReference>
<dbReference type="PANTHER" id="PTHR36168">
    <property type="entry name" value="CHROMOSOME 1, WHOLE GENOME SHOTGUN SEQUENCE"/>
    <property type="match status" value="1"/>
</dbReference>